<evidence type="ECO:0000256" key="13">
    <source>
        <dbReference type="ARBA" id="ARBA00023128"/>
    </source>
</evidence>
<comment type="similarity">
    <text evidence="4">Belongs to the PPR family. P subfamily.</text>
</comment>
<evidence type="ECO:0000256" key="8">
    <source>
        <dbReference type="ARBA" id="ARBA00022723"/>
    </source>
</evidence>
<evidence type="ECO:0000259" key="16">
    <source>
        <dbReference type="Pfam" id="PF16953"/>
    </source>
</evidence>
<keyword evidence="18" id="KW-1185">Reference proteome</keyword>
<sequence>MMGLFIRSSTRLLQCAKCMLSTNVAMSSVIANPVNRKRINNQHIFNEIVESDSLIIKKMKSNEIMQDEHWAAARKDLLETYNLTETNVDSKIYNLCQYYNRLDEAVHYFHFLERNNYEIPLIITGEYLRMFYTQDKTVTAEEEEEICRVYDNLRKKYPLLDAKTCSSCILALSLTKRWKETLELLEMMKITSNPGQSVMSAIISAAFRNQEVPMGWTIMTEVIERYPLEPRVYKDYLTHILNKVDKSKLQEEMEKMFLFWGQHDIKPTEEVIMKYTNLYESFGYTAKPTTVSKRGECSYCSQVLQATTLSKSDFKLLSTSVLSNLIIGKNVFCASSPQELKRYLLFVRTMKPYDVVIDGLNVAYGARKANEPGSLQSVLNVVNYFYNGRKRVLVMGRAHMNWWSKETMKAIHEKADVFLTKNISQDDPYLLHVTLLSGPQTYFVSRDLMRQHKAKLDDVNLQIMFRRWQLSRQYKFTKEHKSHFVKLIPPLAFEISAQKNKANWHMPFSTSHDLLLPQEYTIPPNWICLSKKKD</sequence>
<accession>A0A232EN21</accession>
<dbReference type="InterPro" id="IPR011990">
    <property type="entry name" value="TPR-like_helical_dom_sf"/>
</dbReference>
<gene>
    <name evidence="17" type="ORF">TSAR_009704</name>
</gene>
<dbReference type="Gene3D" id="1.25.40.10">
    <property type="entry name" value="Tetratricopeptide repeat domain"/>
    <property type="match status" value="1"/>
</dbReference>
<keyword evidence="9" id="KW-0378">Hydrolase</keyword>
<organism evidence="17 18">
    <name type="scientific">Trichomalopsis sarcophagae</name>
    <dbReference type="NCBI Taxonomy" id="543379"/>
    <lineage>
        <taxon>Eukaryota</taxon>
        <taxon>Metazoa</taxon>
        <taxon>Ecdysozoa</taxon>
        <taxon>Arthropoda</taxon>
        <taxon>Hexapoda</taxon>
        <taxon>Insecta</taxon>
        <taxon>Pterygota</taxon>
        <taxon>Neoptera</taxon>
        <taxon>Endopterygota</taxon>
        <taxon>Hymenoptera</taxon>
        <taxon>Apocrita</taxon>
        <taxon>Proctotrupomorpha</taxon>
        <taxon>Chalcidoidea</taxon>
        <taxon>Pteromalidae</taxon>
        <taxon>Pteromalinae</taxon>
        <taxon>Trichomalopsis</taxon>
    </lineage>
</organism>
<evidence type="ECO:0000256" key="11">
    <source>
        <dbReference type="ARBA" id="ARBA00022842"/>
    </source>
</evidence>
<comment type="caution">
    <text evidence="17">The sequence shown here is derived from an EMBL/GenBank/DDBJ whole genome shotgun (WGS) entry which is preliminary data.</text>
</comment>
<keyword evidence="7" id="KW-0540">Nuclease</keyword>
<dbReference type="Pfam" id="PF16953">
    <property type="entry name" value="PRORP"/>
    <property type="match status" value="1"/>
</dbReference>
<dbReference type="GO" id="GO:0046872">
    <property type="term" value="F:metal ion binding"/>
    <property type="evidence" value="ECO:0007669"/>
    <property type="project" value="UniProtKB-KW"/>
</dbReference>
<comment type="subcellular location">
    <subcellularLocation>
        <location evidence="3">Mitochondrion</location>
    </subcellularLocation>
</comment>
<evidence type="ECO:0000256" key="1">
    <source>
        <dbReference type="ARBA" id="ARBA00000928"/>
    </source>
</evidence>
<dbReference type="GO" id="GO:0001682">
    <property type="term" value="P:tRNA 5'-leader removal"/>
    <property type="evidence" value="ECO:0007669"/>
    <property type="project" value="TreeGrafter"/>
</dbReference>
<evidence type="ECO:0000313" key="18">
    <source>
        <dbReference type="Proteomes" id="UP000215335"/>
    </source>
</evidence>
<proteinExistence type="inferred from homology"/>
<dbReference type="Proteomes" id="UP000215335">
    <property type="component" value="Unassembled WGS sequence"/>
</dbReference>
<dbReference type="CDD" id="cd18718">
    <property type="entry name" value="PIN_PRORP"/>
    <property type="match status" value="1"/>
</dbReference>
<evidence type="ECO:0000256" key="14">
    <source>
        <dbReference type="ARBA" id="ARBA00044536"/>
    </source>
</evidence>
<dbReference type="Gene3D" id="3.40.50.11980">
    <property type="match status" value="1"/>
</dbReference>
<name>A0A232EN21_9HYME</name>
<dbReference type="InterPro" id="IPR031595">
    <property type="entry name" value="PRORP_C"/>
</dbReference>
<evidence type="ECO:0000256" key="12">
    <source>
        <dbReference type="ARBA" id="ARBA00022946"/>
    </source>
</evidence>
<dbReference type="PANTHER" id="PTHR13547:SF1">
    <property type="entry name" value="MITOCHONDRIAL RIBONUCLEASE P CATALYTIC SUBUNIT"/>
    <property type="match status" value="1"/>
</dbReference>
<dbReference type="STRING" id="543379.A0A232EN21"/>
<evidence type="ECO:0000256" key="3">
    <source>
        <dbReference type="ARBA" id="ARBA00004173"/>
    </source>
</evidence>
<evidence type="ECO:0000256" key="7">
    <source>
        <dbReference type="ARBA" id="ARBA00022722"/>
    </source>
</evidence>
<evidence type="ECO:0000256" key="4">
    <source>
        <dbReference type="ARBA" id="ARBA00007626"/>
    </source>
</evidence>
<evidence type="ECO:0000313" key="17">
    <source>
        <dbReference type="EMBL" id="OXU19764.1"/>
    </source>
</evidence>
<comment type="catalytic activity">
    <reaction evidence="1">
        <text>Endonucleolytic cleavage of RNA, removing 5'-extranucleotides from tRNA precursor.</text>
        <dbReference type="EC" id="3.1.26.5"/>
    </reaction>
</comment>
<dbReference type="OrthoDB" id="46913at2759"/>
<reference evidence="17 18" key="1">
    <citation type="journal article" date="2017" name="Curr. Biol.">
        <title>The Evolution of Venom by Co-option of Single-Copy Genes.</title>
        <authorList>
            <person name="Martinson E.O."/>
            <person name="Mrinalini"/>
            <person name="Kelkar Y.D."/>
            <person name="Chang C.H."/>
            <person name="Werren J.H."/>
        </authorList>
    </citation>
    <scope>NUCLEOTIDE SEQUENCE [LARGE SCALE GENOMIC DNA]</scope>
    <source>
        <strain evidence="17 18">Alberta</strain>
        <tissue evidence="17">Whole body</tissue>
    </source>
</reference>
<keyword evidence="6" id="KW-0819">tRNA processing</keyword>
<dbReference type="GO" id="GO:0097745">
    <property type="term" value="P:mitochondrial tRNA 5'-end processing"/>
    <property type="evidence" value="ECO:0007669"/>
    <property type="project" value="TreeGrafter"/>
</dbReference>
<comment type="cofactor">
    <cofactor evidence="2">
        <name>Mg(2+)</name>
        <dbReference type="ChEBI" id="CHEBI:18420"/>
    </cofactor>
</comment>
<evidence type="ECO:0000256" key="6">
    <source>
        <dbReference type="ARBA" id="ARBA00022694"/>
    </source>
</evidence>
<keyword evidence="12" id="KW-0809">Transit peptide</keyword>
<keyword evidence="10" id="KW-0862">Zinc</keyword>
<dbReference type="GO" id="GO:0004526">
    <property type="term" value="F:ribonuclease P activity"/>
    <property type="evidence" value="ECO:0007669"/>
    <property type="project" value="UniProtKB-EC"/>
</dbReference>
<evidence type="ECO:0000256" key="15">
    <source>
        <dbReference type="ARBA" id="ARBA00044559"/>
    </source>
</evidence>
<keyword evidence="13" id="KW-0496">Mitochondrion</keyword>
<dbReference type="GO" id="GO:0030678">
    <property type="term" value="C:mitochondrial ribonuclease P complex"/>
    <property type="evidence" value="ECO:0007669"/>
    <property type="project" value="TreeGrafter"/>
</dbReference>
<dbReference type="EMBL" id="NNAY01003227">
    <property type="protein sequence ID" value="OXU19764.1"/>
    <property type="molecule type" value="Genomic_DNA"/>
</dbReference>
<dbReference type="PANTHER" id="PTHR13547">
    <property type="match status" value="1"/>
</dbReference>
<evidence type="ECO:0000256" key="10">
    <source>
        <dbReference type="ARBA" id="ARBA00022833"/>
    </source>
</evidence>
<dbReference type="EC" id="3.1.26.5" evidence="5"/>
<evidence type="ECO:0000256" key="9">
    <source>
        <dbReference type="ARBA" id="ARBA00022801"/>
    </source>
</evidence>
<evidence type="ECO:0000256" key="5">
    <source>
        <dbReference type="ARBA" id="ARBA00012179"/>
    </source>
</evidence>
<feature type="domain" description="PRORP" evidence="16">
    <location>
        <begin position="292"/>
        <end position="528"/>
    </location>
</feature>
<protein>
    <recommendedName>
        <fullName evidence="14">Mitochondrial ribonuclease P catalytic subunit</fullName>
        <ecNumber evidence="5">3.1.26.5</ecNumber>
    </recommendedName>
    <alternativeName>
        <fullName evidence="15">Mitochondrial ribonuclease P protein 3</fullName>
    </alternativeName>
</protein>
<keyword evidence="11" id="KW-0460">Magnesium</keyword>
<keyword evidence="8" id="KW-0479">Metal-binding</keyword>
<dbReference type="InterPro" id="IPR033495">
    <property type="entry name" value="MRPP3_PIN_dom"/>
</dbReference>
<dbReference type="AlphaFoldDB" id="A0A232EN21"/>
<evidence type="ECO:0000256" key="2">
    <source>
        <dbReference type="ARBA" id="ARBA00001946"/>
    </source>
</evidence>